<dbReference type="Gene3D" id="3.30.750.24">
    <property type="entry name" value="STAS domain"/>
    <property type="match status" value="1"/>
</dbReference>
<dbReference type="RefSeq" id="WP_086157075.1">
    <property type="nucleotide sequence ID" value="NZ_CP021121.1"/>
</dbReference>
<accession>A0A1W7CRY4</accession>
<keyword evidence="3" id="KW-1185">Reference proteome</keyword>
<organism evidence="2 3">
    <name type="scientific">Streptomyces marincola</name>
    <dbReference type="NCBI Taxonomy" id="2878388"/>
    <lineage>
        <taxon>Bacteria</taxon>
        <taxon>Bacillati</taxon>
        <taxon>Actinomycetota</taxon>
        <taxon>Actinomycetes</taxon>
        <taxon>Kitasatosporales</taxon>
        <taxon>Streptomycetaceae</taxon>
        <taxon>Streptomyces</taxon>
    </lineage>
</organism>
<dbReference type="SUPFAM" id="SSF52091">
    <property type="entry name" value="SpoIIaa-like"/>
    <property type="match status" value="1"/>
</dbReference>
<dbReference type="Pfam" id="PF13466">
    <property type="entry name" value="STAS_2"/>
    <property type="match status" value="1"/>
</dbReference>
<dbReference type="PROSITE" id="PS50801">
    <property type="entry name" value="STAS"/>
    <property type="match status" value="1"/>
</dbReference>
<dbReference type="Proteomes" id="UP000194218">
    <property type="component" value="Chromosome"/>
</dbReference>
<dbReference type="CDD" id="cd07043">
    <property type="entry name" value="STAS_anti-anti-sigma_factors"/>
    <property type="match status" value="1"/>
</dbReference>
<dbReference type="EMBL" id="CP021121">
    <property type="protein sequence ID" value="ARQ67554.1"/>
    <property type="molecule type" value="Genomic_DNA"/>
</dbReference>
<gene>
    <name evidence="2" type="ORF">CAG99_00780</name>
</gene>
<protein>
    <recommendedName>
        <fullName evidence="1">STAS domain-containing protein</fullName>
    </recommendedName>
</protein>
<dbReference type="InterPro" id="IPR036513">
    <property type="entry name" value="STAS_dom_sf"/>
</dbReference>
<reference evidence="2 3" key="1">
    <citation type="submission" date="2017-05" db="EMBL/GenBank/DDBJ databases">
        <title>Complete genome sequence of Streptomyces sp. SCSIO 03032 revealed the diverse biosynthetic pathways for its bioactive secondary metabolites.</title>
        <authorList>
            <person name="Ma L."/>
            <person name="Zhu Y."/>
            <person name="Zhang W."/>
            <person name="Zhang G."/>
            <person name="Tian X."/>
            <person name="Zhang S."/>
            <person name="Zhang C."/>
        </authorList>
    </citation>
    <scope>NUCLEOTIDE SEQUENCE [LARGE SCALE GENOMIC DNA]</scope>
    <source>
        <strain evidence="2 3">SCSIO 03032</strain>
    </source>
</reference>
<dbReference type="OrthoDB" id="4249752at2"/>
<evidence type="ECO:0000313" key="2">
    <source>
        <dbReference type="EMBL" id="ARQ67554.1"/>
    </source>
</evidence>
<dbReference type="KEGG" id="smao:CAG99_00780"/>
<evidence type="ECO:0000313" key="3">
    <source>
        <dbReference type="Proteomes" id="UP000194218"/>
    </source>
</evidence>
<dbReference type="InterPro" id="IPR058548">
    <property type="entry name" value="MlaB-like_STAS"/>
</dbReference>
<dbReference type="AlphaFoldDB" id="A0A1W7CRY4"/>
<dbReference type="InterPro" id="IPR002645">
    <property type="entry name" value="STAS_dom"/>
</dbReference>
<sequence>MHSFPDHTFSLATSTDSAGDVSITITGDLDYDTSDELLATAERQLERRPAPRHLRLDCARLAGCDSAGLSILLMIRRRADVTGTRLHLDNRPAALERVLGITGTLAHFTDAPAPERPAPEQPAPGQP</sequence>
<evidence type="ECO:0000259" key="1">
    <source>
        <dbReference type="PROSITE" id="PS50801"/>
    </source>
</evidence>
<name>A0A1W7CRY4_9ACTN</name>
<feature type="domain" description="STAS" evidence="1">
    <location>
        <begin position="10"/>
        <end position="103"/>
    </location>
</feature>
<proteinExistence type="predicted"/>